<dbReference type="FunFam" id="1.20.1510.10:FF:000006">
    <property type="entry name" value="Divalent cation efflux transporter"/>
    <property type="match status" value="1"/>
</dbReference>
<dbReference type="STRING" id="213810.RUM_20840"/>
<keyword evidence="5 7" id="KW-1133">Transmembrane helix</keyword>
<feature type="transmembrane region" description="Helical" evidence="7">
    <location>
        <begin position="115"/>
        <end position="132"/>
    </location>
</feature>
<dbReference type="Gene3D" id="3.30.70.1350">
    <property type="entry name" value="Cation efflux protein, cytoplasmic domain"/>
    <property type="match status" value="1"/>
</dbReference>
<dbReference type="Gene3D" id="1.20.1510.10">
    <property type="entry name" value="Cation efflux protein transmembrane domain"/>
    <property type="match status" value="1"/>
</dbReference>
<dbReference type="RefSeq" id="WP_015559011.1">
    <property type="nucleotide sequence ID" value="NC_021039.1"/>
</dbReference>
<keyword evidence="11" id="KW-1185">Reference proteome</keyword>
<dbReference type="AlphaFoldDB" id="D4LER0"/>
<comment type="similarity">
    <text evidence="2">Belongs to the cation diffusion facilitator (CDF) transporter (TC 2.A.4) family.</text>
</comment>
<dbReference type="GO" id="GO:0008324">
    <property type="term" value="F:monoatomic cation transmembrane transporter activity"/>
    <property type="evidence" value="ECO:0007669"/>
    <property type="project" value="InterPro"/>
</dbReference>
<dbReference type="InterPro" id="IPR027469">
    <property type="entry name" value="Cation_efflux_TMD_sf"/>
</dbReference>
<dbReference type="Pfam" id="PF01545">
    <property type="entry name" value="Cation_efflux"/>
    <property type="match status" value="1"/>
</dbReference>
<dbReference type="InterPro" id="IPR050291">
    <property type="entry name" value="CDF_Transporter"/>
</dbReference>
<evidence type="ECO:0000256" key="1">
    <source>
        <dbReference type="ARBA" id="ARBA00004141"/>
    </source>
</evidence>
<dbReference type="PANTHER" id="PTHR43840">
    <property type="entry name" value="MITOCHONDRIAL METAL TRANSPORTER 1-RELATED"/>
    <property type="match status" value="1"/>
</dbReference>
<dbReference type="PANTHER" id="PTHR43840:SF15">
    <property type="entry name" value="MITOCHONDRIAL METAL TRANSPORTER 1-RELATED"/>
    <property type="match status" value="1"/>
</dbReference>
<dbReference type="InterPro" id="IPR027470">
    <property type="entry name" value="Cation_efflux_CTD"/>
</dbReference>
<dbReference type="PATRIC" id="fig|213810.4.peg.1973"/>
<evidence type="ECO:0000313" key="11">
    <source>
        <dbReference type="Proteomes" id="UP000007054"/>
    </source>
</evidence>
<proteinExistence type="inferred from homology"/>
<dbReference type="GeneID" id="83156747"/>
<protein>
    <submittedName>
        <fullName evidence="10">Cation diffusion facilitator family transporter</fullName>
    </submittedName>
</protein>
<dbReference type="Pfam" id="PF16916">
    <property type="entry name" value="ZT_dimer"/>
    <property type="match status" value="1"/>
</dbReference>
<feature type="transmembrane region" description="Helical" evidence="7">
    <location>
        <begin position="12"/>
        <end position="35"/>
    </location>
</feature>
<dbReference type="NCBIfam" id="TIGR01297">
    <property type="entry name" value="CDF"/>
    <property type="match status" value="1"/>
</dbReference>
<reference evidence="10" key="2">
    <citation type="submission" date="2010-03" db="EMBL/GenBank/DDBJ databases">
        <authorList>
            <person name="Pajon A."/>
        </authorList>
    </citation>
    <scope>NUCLEOTIDE SEQUENCE</scope>
    <source>
        <strain evidence="10">Type strain: 18P13</strain>
    </source>
</reference>
<evidence type="ECO:0000259" key="8">
    <source>
        <dbReference type="Pfam" id="PF01545"/>
    </source>
</evidence>
<evidence type="ECO:0000256" key="3">
    <source>
        <dbReference type="ARBA" id="ARBA00022448"/>
    </source>
</evidence>
<evidence type="ECO:0000256" key="5">
    <source>
        <dbReference type="ARBA" id="ARBA00022989"/>
    </source>
</evidence>
<evidence type="ECO:0000256" key="7">
    <source>
        <dbReference type="SAM" id="Phobius"/>
    </source>
</evidence>
<dbReference type="InterPro" id="IPR058533">
    <property type="entry name" value="Cation_efflux_TM"/>
</dbReference>
<dbReference type="HOGENOM" id="CLU_013430_3_6_9"/>
<feature type="domain" description="Cation efflux protein transmembrane" evidence="8">
    <location>
        <begin position="16"/>
        <end position="211"/>
    </location>
</feature>
<organism evidence="10 11">
    <name type="scientific">Ruminococcus champanellensis (strain DSM 18848 / JCM 17042 / KCTC 15320 / 18P13)</name>
    <dbReference type="NCBI Taxonomy" id="213810"/>
    <lineage>
        <taxon>Bacteria</taxon>
        <taxon>Bacillati</taxon>
        <taxon>Bacillota</taxon>
        <taxon>Clostridia</taxon>
        <taxon>Eubacteriales</taxon>
        <taxon>Oscillospiraceae</taxon>
        <taxon>Ruminococcus</taxon>
    </lineage>
</organism>
<evidence type="ECO:0000256" key="4">
    <source>
        <dbReference type="ARBA" id="ARBA00022692"/>
    </source>
</evidence>
<name>D4LER0_RUMC1</name>
<feature type="domain" description="Cation efflux protein cytoplasmic" evidence="9">
    <location>
        <begin position="217"/>
        <end position="292"/>
    </location>
</feature>
<keyword evidence="6 7" id="KW-0472">Membrane</keyword>
<accession>D4LER0</accession>
<dbReference type="KEGG" id="rch:RUM_20840"/>
<dbReference type="Proteomes" id="UP000007054">
    <property type="component" value="Chromosome"/>
</dbReference>
<keyword evidence="3" id="KW-0813">Transport</keyword>
<feature type="transmembrane region" description="Helical" evidence="7">
    <location>
        <begin position="83"/>
        <end position="103"/>
    </location>
</feature>
<evidence type="ECO:0000259" key="9">
    <source>
        <dbReference type="Pfam" id="PF16916"/>
    </source>
</evidence>
<evidence type="ECO:0000313" key="10">
    <source>
        <dbReference type="EMBL" id="CBL18105.1"/>
    </source>
</evidence>
<dbReference type="EMBL" id="FP929052">
    <property type="protein sequence ID" value="CBL18105.1"/>
    <property type="molecule type" value="Genomic_DNA"/>
</dbReference>
<evidence type="ECO:0000256" key="6">
    <source>
        <dbReference type="ARBA" id="ARBA00023136"/>
    </source>
</evidence>
<dbReference type="GO" id="GO:0016020">
    <property type="term" value="C:membrane"/>
    <property type="evidence" value="ECO:0007669"/>
    <property type="project" value="UniProtKB-SubCell"/>
</dbReference>
<reference evidence="10" key="1">
    <citation type="submission" date="2010-03" db="EMBL/GenBank/DDBJ databases">
        <title>The genome sequence of Ruminococcus sp. 18P13.</title>
        <authorList>
            <consortium name="metaHIT consortium -- http://www.metahit.eu/"/>
            <person name="Pajon A."/>
            <person name="Turner K."/>
            <person name="Parkhill J."/>
            <person name="Bernalier A."/>
        </authorList>
    </citation>
    <scope>NUCLEOTIDE SEQUENCE [LARGE SCALE GENOMIC DNA]</scope>
    <source>
        <strain evidence="10">Type strain: 18P13</strain>
    </source>
</reference>
<keyword evidence="4 7" id="KW-0812">Transmembrane</keyword>
<dbReference type="SUPFAM" id="SSF160240">
    <property type="entry name" value="Cation efflux protein cytoplasmic domain-like"/>
    <property type="match status" value="1"/>
</dbReference>
<dbReference type="SUPFAM" id="SSF161111">
    <property type="entry name" value="Cation efflux protein transmembrane domain-like"/>
    <property type="match status" value="1"/>
</dbReference>
<evidence type="ECO:0000256" key="2">
    <source>
        <dbReference type="ARBA" id="ARBA00008114"/>
    </source>
</evidence>
<comment type="subcellular location">
    <subcellularLocation>
        <location evidence="1">Membrane</location>
        <topology evidence="1">Multi-pass membrane protein</topology>
    </subcellularLocation>
</comment>
<sequence length="304" mass="32863">MMQQQTSKQIAMHVSVVSIVWNIALSAFKLFAGIIAHSNAMISDAVHSASDVFSTIIVMIGVNISSKERDADHPYGHERFESLAAIVLALVLLVTGLGIGYVGVCDIIGGKNAELEIPGMLALVAAILSIVIKEMMYHYTVHYAKQIHSDALKADAWHHRSDAFSSVGSLVGILGARLGFPVLDAVASVVICLFILKASVSILRDAVSKLIDRACDPKVEEAMAEEILAVPDVLGLDDLRTRMFGPKIYVDVEISADENLRLKDSHAIAQNVHDRLEEKFPSIKHCMVHVNPAESSAPDTHAPA</sequence>
<dbReference type="InterPro" id="IPR002524">
    <property type="entry name" value="Cation_efflux"/>
</dbReference>
<dbReference type="InterPro" id="IPR036837">
    <property type="entry name" value="Cation_efflux_CTD_sf"/>
</dbReference>
<gene>
    <name evidence="10" type="ordered locus">RUM_20840</name>
</gene>